<keyword evidence="2" id="KW-1185">Reference proteome</keyword>
<evidence type="ECO:0000313" key="2">
    <source>
        <dbReference type="Proteomes" id="UP000433577"/>
    </source>
</evidence>
<dbReference type="Proteomes" id="UP000433577">
    <property type="component" value="Chromosome 4"/>
</dbReference>
<dbReference type="GO" id="GO:0030246">
    <property type="term" value="F:carbohydrate binding"/>
    <property type="evidence" value="ECO:0007669"/>
    <property type="project" value="InterPro"/>
</dbReference>
<sequence>MENITMQNNERWTLKWAHGEATVQAMGGMLAPVRFDIGSGRSVSPLHVAPWGDDPAWPGLMRALRGEWPCVPFGTIDVPDNLPAGFTPREAGDEWRHGFSSNHLWQCVEHTKHRVALRIDYPQDSAVESLHRVIEASADAPALTVTLTVKVRRDITLPFALHPTFAVPKESVQVLACPYRAVHTYPVPVEPRYSRIATNRTFDSLRALDTPEGPLDVTRLPLPRITEELVQLEACRPPFVLRYPADNADVELDWNTDDFPDAVLWISNGGRDYAPWSGRNFALGVEPVCGFFDLGRVVTPPSHHPLAGREGFRFEASAPRTIRYTLSAALSSE</sequence>
<dbReference type="AlphaFoldDB" id="A0A7Z2JHV0"/>
<protein>
    <recommendedName>
        <fullName evidence="3">Aldose 1-epimerase</fullName>
    </recommendedName>
</protein>
<dbReference type="EMBL" id="CP046916">
    <property type="protein sequence ID" value="QGZ66187.1"/>
    <property type="molecule type" value="Genomic_DNA"/>
</dbReference>
<dbReference type="GO" id="GO:0003824">
    <property type="term" value="F:catalytic activity"/>
    <property type="evidence" value="ECO:0007669"/>
    <property type="project" value="InterPro"/>
</dbReference>
<evidence type="ECO:0000313" key="1">
    <source>
        <dbReference type="EMBL" id="QGZ66187.1"/>
    </source>
</evidence>
<dbReference type="GO" id="GO:0005975">
    <property type="term" value="P:carbohydrate metabolic process"/>
    <property type="evidence" value="ECO:0007669"/>
    <property type="project" value="InterPro"/>
</dbReference>
<gene>
    <name evidence="1" type="ORF">FAZ98_30725</name>
</gene>
<evidence type="ECO:0008006" key="3">
    <source>
        <dbReference type="Google" id="ProtNLM"/>
    </source>
</evidence>
<accession>A0A7Z2JHV0</accession>
<dbReference type="SUPFAM" id="SSF74650">
    <property type="entry name" value="Galactose mutarotase-like"/>
    <property type="match status" value="1"/>
</dbReference>
<dbReference type="InterPro" id="IPR014718">
    <property type="entry name" value="GH-type_carb-bd"/>
</dbReference>
<proteinExistence type="predicted"/>
<dbReference type="RefSeq" id="WP_158957375.1">
    <property type="nucleotide sequence ID" value="NZ_CP046916.1"/>
</dbReference>
<dbReference type="KEGG" id="pacs:FAZ98_30725"/>
<dbReference type="Gene3D" id="2.70.98.10">
    <property type="match status" value="1"/>
</dbReference>
<dbReference type="OrthoDB" id="8901487at2"/>
<organism evidence="1 2">
    <name type="scientific">Paraburkholderia acidisoli</name>
    <dbReference type="NCBI Taxonomy" id="2571748"/>
    <lineage>
        <taxon>Bacteria</taxon>
        <taxon>Pseudomonadati</taxon>
        <taxon>Pseudomonadota</taxon>
        <taxon>Betaproteobacteria</taxon>
        <taxon>Burkholderiales</taxon>
        <taxon>Burkholderiaceae</taxon>
        <taxon>Paraburkholderia</taxon>
    </lineage>
</organism>
<dbReference type="InterPro" id="IPR011013">
    <property type="entry name" value="Gal_mutarotase_sf_dom"/>
</dbReference>
<name>A0A7Z2JHV0_9BURK</name>
<reference evidence="1 2" key="1">
    <citation type="submission" date="2019-12" db="EMBL/GenBank/DDBJ databases">
        <title>Paraburkholderia acidiphila 7Q-K02 sp. nov and Paraburkholderia acidisoli DHF22 sp. nov., two strains isolated from forest soil.</title>
        <authorList>
            <person name="Gao Z."/>
            <person name="Qiu L."/>
        </authorList>
    </citation>
    <scope>NUCLEOTIDE SEQUENCE [LARGE SCALE GENOMIC DNA]</scope>
    <source>
        <strain evidence="1 2">DHF22</strain>
    </source>
</reference>